<reference evidence="2" key="1">
    <citation type="submission" date="2016-05" db="EMBL/GenBank/DDBJ databases">
        <authorList>
            <person name="Naeem Raeece"/>
        </authorList>
    </citation>
    <scope>NUCLEOTIDE SEQUENCE [LARGE SCALE GENOMIC DNA]</scope>
</reference>
<protein>
    <submittedName>
        <fullName evidence="1">PIR Superfamily Protein</fullName>
    </submittedName>
</protein>
<dbReference type="AlphaFoldDB" id="A0A1A8XAM9"/>
<accession>A0A1A8XAM9</accession>
<organism evidence="1 2">
    <name type="scientific">Plasmodium ovale curtisi</name>
    <dbReference type="NCBI Taxonomy" id="864141"/>
    <lineage>
        <taxon>Eukaryota</taxon>
        <taxon>Sar</taxon>
        <taxon>Alveolata</taxon>
        <taxon>Apicomplexa</taxon>
        <taxon>Aconoidasida</taxon>
        <taxon>Haemosporida</taxon>
        <taxon>Plasmodiidae</taxon>
        <taxon>Plasmodium</taxon>
        <taxon>Plasmodium (Plasmodium)</taxon>
    </lineage>
</organism>
<proteinExistence type="predicted"/>
<evidence type="ECO:0000313" key="2">
    <source>
        <dbReference type="Proteomes" id="UP000078546"/>
    </source>
</evidence>
<gene>
    <name evidence="1" type="ORF">POVCU1_075450</name>
</gene>
<dbReference type="EMBL" id="FLQV01003282">
    <property type="protein sequence ID" value="SBT02313.1"/>
    <property type="molecule type" value="Genomic_DNA"/>
</dbReference>
<sequence>MNYRSIEIYIDINSTENIAYFCHTLYLNSDVNRDTAKLCKEFSHHFILLSDEYSGATITASKKCFPEKNDMLFSALDGFRKICEEKKDSILPLCKKEELSSLPRLLSPKSYKTP</sequence>
<dbReference type="Proteomes" id="UP000078546">
    <property type="component" value="Unassembled WGS sequence"/>
</dbReference>
<evidence type="ECO:0000313" key="1">
    <source>
        <dbReference type="EMBL" id="SBT02313.1"/>
    </source>
</evidence>
<name>A0A1A8XAM9_PLAOA</name>